<dbReference type="InterPro" id="IPR004360">
    <property type="entry name" value="Glyas_Fos-R_dOase_dom"/>
</dbReference>
<dbReference type="STRING" id="658445.H744_1c0284"/>
<dbReference type="PANTHER" id="PTHR43048">
    <property type="entry name" value="METHYLMALONYL-COA EPIMERASE"/>
    <property type="match status" value="1"/>
</dbReference>
<evidence type="ECO:0000313" key="3">
    <source>
        <dbReference type="EMBL" id="AJR05309.1"/>
    </source>
</evidence>
<gene>
    <name evidence="3" type="ORF">H744_1c0284</name>
</gene>
<dbReference type="GO" id="GO:0046872">
    <property type="term" value="F:metal ion binding"/>
    <property type="evidence" value="ECO:0007669"/>
    <property type="project" value="UniProtKB-KW"/>
</dbReference>
<dbReference type="AlphaFoldDB" id="A0A0C5WJN8"/>
<sequence length="145" mass="16409">MKFKHVAIICEDIDLVLQFYVDVFDMNVVKDIFLDSKEFSKGIGVKGAQARTVHLSLQDDDFILELTQYQESISSGVDSYANMFGIRHIAFSVEDIYSLWIKLEALGAELISEEPVFIKSSSESSGLYFGYCKDPEGNIIEFIEN</sequence>
<dbReference type="PATRIC" id="fig|658445.3.peg.312"/>
<dbReference type="GO" id="GO:0004493">
    <property type="term" value="F:methylmalonyl-CoA epimerase activity"/>
    <property type="evidence" value="ECO:0007669"/>
    <property type="project" value="TreeGrafter"/>
</dbReference>
<dbReference type="InterPro" id="IPR029068">
    <property type="entry name" value="Glyas_Bleomycin-R_OHBP_Dase"/>
</dbReference>
<dbReference type="OrthoDB" id="9804944at2"/>
<name>A0A0C5WJN8_9GAMM</name>
<organism evidence="3 4">
    <name type="scientific">Photobacterium gaetbulicola Gung47</name>
    <dbReference type="NCBI Taxonomy" id="658445"/>
    <lineage>
        <taxon>Bacteria</taxon>
        <taxon>Pseudomonadati</taxon>
        <taxon>Pseudomonadota</taxon>
        <taxon>Gammaproteobacteria</taxon>
        <taxon>Vibrionales</taxon>
        <taxon>Vibrionaceae</taxon>
        <taxon>Photobacterium</taxon>
    </lineage>
</organism>
<dbReference type="HOGENOM" id="CLU_046006_2_2_6"/>
<evidence type="ECO:0000313" key="4">
    <source>
        <dbReference type="Proteomes" id="UP000032303"/>
    </source>
</evidence>
<dbReference type="PROSITE" id="PS51819">
    <property type="entry name" value="VOC"/>
    <property type="match status" value="1"/>
</dbReference>
<dbReference type="Gene3D" id="3.10.180.10">
    <property type="entry name" value="2,3-Dihydroxybiphenyl 1,2-Dioxygenase, domain 1"/>
    <property type="match status" value="1"/>
</dbReference>
<dbReference type="InterPro" id="IPR051785">
    <property type="entry name" value="MMCE/EMCE_epimerase"/>
</dbReference>
<evidence type="ECO:0000256" key="1">
    <source>
        <dbReference type="ARBA" id="ARBA00022723"/>
    </source>
</evidence>
<evidence type="ECO:0000259" key="2">
    <source>
        <dbReference type="PROSITE" id="PS51819"/>
    </source>
</evidence>
<dbReference type="SUPFAM" id="SSF54593">
    <property type="entry name" value="Glyoxalase/Bleomycin resistance protein/Dihydroxybiphenyl dioxygenase"/>
    <property type="match status" value="1"/>
</dbReference>
<protein>
    <recommendedName>
        <fullName evidence="2">VOC domain-containing protein</fullName>
    </recommendedName>
</protein>
<feature type="domain" description="VOC" evidence="2">
    <location>
        <begin position="2"/>
        <end position="145"/>
    </location>
</feature>
<dbReference type="Proteomes" id="UP000032303">
    <property type="component" value="Chromosome 1"/>
</dbReference>
<dbReference type="Pfam" id="PF00903">
    <property type="entry name" value="Glyoxalase"/>
    <property type="match status" value="1"/>
</dbReference>
<dbReference type="InterPro" id="IPR037523">
    <property type="entry name" value="VOC_core"/>
</dbReference>
<dbReference type="GO" id="GO:0046491">
    <property type="term" value="P:L-methylmalonyl-CoA metabolic process"/>
    <property type="evidence" value="ECO:0007669"/>
    <property type="project" value="TreeGrafter"/>
</dbReference>
<proteinExistence type="predicted"/>
<accession>A0A0C5WJN8</accession>
<keyword evidence="4" id="KW-1185">Reference proteome</keyword>
<dbReference type="PANTHER" id="PTHR43048:SF3">
    <property type="entry name" value="METHYLMALONYL-COA EPIMERASE, MITOCHONDRIAL"/>
    <property type="match status" value="1"/>
</dbReference>
<reference evidence="3 4" key="1">
    <citation type="submission" date="2013-05" db="EMBL/GenBank/DDBJ databases">
        <title>Complete genome sequence of the lipase-producing bacterium Photobacterium gaetbulicola Gung47.</title>
        <authorList>
            <person name="Kim Y.-O."/>
        </authorList>
    </citation>
    <scope>NUCLEOTIDE SEQUENCE [LARGE SCALE GENOMIC DNA]</scope>
    <source>
        <strain evidence="3 4">Gung47</strain>
    </source>
</reference>
<dbReference type="EMBL" id="CP005973">
    <property type="protein sequence ID" value="AJR05309.1"/>
    <property type="molecule type" value="Genomic_DNA"/>
</dbReference>
<keyword evidence="1" id="KW-0479">Metal-binding</keyword>
<dbReference type="KEGG" id="pgb:H744_1c0284"/>